<keyword evidence="6 7" id="KW-0030">Aminoacyl-tRNA synthetase</keyword>
<feature type="binding site" evidence="7">
    <location>
        <position position="178"/>
    </location>
    <ligand>
        <name>L-glutamate</name>
        <dbReference type="ChEBI" id="CHEBI:29985"/>
    </ligand>
</feature>
<evidence type="ECO:0000256" key="8">
    <source>
        <dbReference type="RuleBase" id="RU363037"/>
    </source>
</evidence>
<accession>A0A177NBC6</accession>
<feature type="binding site" evidence="7">
    <location>
        <position position="108"/>
    </location>
    <ligand>
        <name>Zn(2+)</name>
        <dbReference type="ChEBI" id="CHEBI:29105"/>
    </ligand>
</feature>
<feature type="binding site" evidence="7">
    <location>
        <position position="106"/>
    </location>
    <ligand>
        <name>Zn(2+)</name>
        <dbReference type="ChEBI" id="CHEBI:29105"/>
    </ligand>
</feature>
<dbReference type="NCBIfam" id="TIGR03838">
    <property type="entry name" value="queuosine_YadB"/>
    <property type="match status" value="1"/>
</dbReference>
<feature type="binding site" evidence="7">
    <location>
        <position position="196"/>
    </location>
    <ligand>
        <name>L-glutamate</name>
        <dbReference type="ChEBI" id="CHEBI:29985"/>
    </ligand>
</feature>
<evidence type="ECO:0000256" key="1">
    <source>
        <dbReference type="ARBA" id="ARBA00022598"/>
    </source>
</evidence>
<dbReference type="AlphaFoldDB" id="A0A177NBC6"/>
<evidence type="ECO:0000259" key="9">
    <source>
        <dbReference type="Pfam" id="PF00749"/>
    </source>
</evidence>
<comment type="function">
    <text evidence="7">Catalyzes the tRNA-independent activation of glutamate in presence of ATP and the subsequent transfer of glutamate onto a tRNA(Asp). Glutamate is transferred on the 2-amino-5-(4,5-dihydroxy-2-cyclopenten-1-yl) moiety of the queuosine in the wobble position of the QUC anticodon.</text>
</comment>
<dbReference type="PRINTS" id="PR00987">
    <property type="entry name" value="TRNASYNTHGLU"/>
</dbReference>
<comment type="cofactor">
    <cofactor evidence="7">
        <name>Zn(2+)</name>
        <dbReference type="ChEBI" id="CHEBI:29105"/>
    </cofactor>
    <text evidence="7">Binds 1 zinc ion per subunit.</text>
</comment>
<evidence type="ECO:0000313" key="11">
    <source>
        <dbReference type="Proteomes" id="UP000077857"/>
    </source>
</evidence>
<dbReference type="Pfam" id="PF00749">
    <property type="entry name" value="tRNA-synt_1c"/>
    <property type="match status" value="2"/>
</dbReference>
<dbReference type="OrthoDB" id="9807503at2"/>
<dbReference type="HAMAP" id="MF_01428">
    <property type="entry name" value="Glu_Q_tRNA_synth"/>
    <property type="match status" value="1"/>
</dbReference>
<evidence type="ECO:0000256" key="5">
    <source>
        <dbReference type="ARBA" id="ARBA00022840"/>
    </source>
</evidence>
<dbReference type="GO" id="GO:0006424">
    <property type="term" value="P:glutamyl-tRNA aminoacylation"/>
    <property type="evidence" value="ECO:0007669"/>
    <property type="project" value="InterPro"/>
</dbReference>
<dbReference type="GO" id="GO:0006400">
    <property type="term" value="P:tRNA modification"/>
    <property type="evidence" value="ECO:0007669"/>
    <property type="project" value="InterPro"/>
</dbReference>
<dbReference type="NCBIfam" id="NF004314">
    <property type="entry name" value="PRK05710.1-3"/>
    <property type="match status" value="1"/>
</dbReference>
<keyword evidence="3 7" id="KW-0547">Nucleotide-binding</keyword>
<feature type="binding site" evidence="7">
    <location>
        <position position="50"/>
    </location>
    <ligand>
        <name>L-glutamate</name>
        <dbReference type="ChEBI" id="CHEBI:29985"/>
    </ligand>
</feature>
<dbReference type="InterPro" id="IPR014729">
    <property type="entry name" value="Rossmann-like_a/b/a_fold"/>
</dbReference>
<evidence type="ECO:0000256" key="6">
    <source>
        <dbReference type="ARBA" id="ARBA00023146"/>
    </source>
</evidence>
<dbReference type="EMBL" id="LUUJ01000084">
    <property type="protein sequence ID" value="OAI15172.1"/>
    <property type="molecule type" value="Genomic_DNA"/>
</dbReference>
<feature type="binding site" evidence="7">
    <location>
        <position position="124"/>
    </location>
    <ligand>
        <name>Zn(2+)</name>
        <dbReference type="ChEBI" id="CHEBI:29105"/>
    </ligand>
</feature>
<feature type="binding site" evidence="7">
    <location>
        <position position="120"/>
    </location>
    <ligand>
        <name>Zn(2+)</name>
        <dbReference type="ChEBI" id="CHEBI:29105"/>
    </ligand>
</feature>
<evidence type="ECO:0000256" key="4">
    <source>
        <dbReference type="ARBA" id="ARBA00022833"/>
    </source>
</evidence>
<reference evidence="10 11" key="1">
    <citation type="submission" date="2016-03" db="EMBL/GenBank/DDBJ databases">
        <authorList>
            <person name="Ploux O."/>
        </authorList>
    </citation>
    <scope>NUCLEOTIDE SEQUENCE [LARGE SCALE GENOMIC DNA]</scope>
    <source>
        <strain evidence="10 11">R-45378</strain>
    </source>
</reference>
<gene>
    <name evidence="7" type="primary">gluQ</name>
    <name evidence="10" type="ORF">A1507_14655</name>
</gene>
<dbReference type="FunFam" id="3.40.50.620:FF:000093">
    <property type="entry name" value="Glutamyl-Q tRNA(Asp) synthetase"/>
    <property type="match status" value="1"/>
</dbReference>
<keyword evidence="2 7" id="KW-0479">Metal-binding</keyword>
<evidence type="ECO:0000256" key="7">
    <source>
        <dbReference type="HAMAP-Rule" id="MF_01428"/>
    </source>
</evidence>
<sequence length="305" mass="34253">MRLDSRSTPPYIGRFAPSPTGPLHLGSLYTALASYLDARHRNGRWLLRIDDLDTPRNMPGAAERIMDCLAAFGLHWDGEADFQSRHALQYQQAITDLQQRDLLYACRCSRSLLAEAGPVYPGYCRTRQYPTDQSAALRVKTSPAEIEFVDELQGTIRENIAERHGDFIILRKDRIVAYQLAVVVDDYRQGISHVVRGCDLLDSTPKQIYLQKLLGFPVPEYLHLPIIVDRAGQKLSKQSRAEAVAATSANQTLFMLLSLLGQNPPPTLKRAEIPAILDWAVSHWVPERLSRIRSVGIDTPPSNQT</sequence>
<feature type="domain" description="Glutamyl/glutaminyl-tRNA synthetase class Ib catalytic" evidence="9">
    <location>
        <begin position="14"/>
        <end position="113"/>
    </location>
</feature>
<evidence type="ECO:0000313" key="10">
    <source>
        <dbReference type="EMBL" id="OAI15172.1"/>
    </source>
</evidence>
<dbReference type="InterPro" id="IPR022380">
    <property type="entry name" value="Glu-Q_tRNA(Asp)_Synthase"/>
</dbReference>
<dbReference type="Gene3D" id="3.40.50.620">
    <property type="entry name" value="HUPs"/>
    <property type="match status" value="1"/>
</dbReference>
<keyword evidence="4 7" id="KW-0862">Zinc</keyword>
<feature type="short sequence motif" description="'KMSKS' region" evidence="7">
    <location>
        <begin position="234"/>
        <end position="238"/>
    </location>
</feature>
<dbReference type="SUPFAM" id="SSF52374">
    <property type="entry name" value="Nucleotidylyl transferase"/>
    <property type="match status" value="1"/>
</dbReference>
<protein>
    <recommendedName>
        <fullName evidence="7">Glutamyl-Q tRNA(Asp) synthetase</fullName>
        <shortName evidence="7">Glu-Q-RSs</shortName>
        <ecNumber evidence="7">6.1.1.-</ecNumber>
    </recommendedName>
</protein>
<dbReference type="GO" id="GO:0005829">
    <property type="term" value="C:cytosol"/>
    <property type="evidence" value="ECO:0007669"/>
    <property type="project" value="TreeGrafter"/>
</dbReference>
<dbReference type="GO" id="GO:0004818">
    <property type="term" value="F:glutamate-tRNA ligase activity"/>
    <property type="evidence" value="ECO:0007669"/>
    <property type="project" value="TreeGrafter"/>
</dbReference>
<dbReference type="EC" id="6.1.1.-" evidence="7"/>
<dbReference type="InterPro" id="IPR020058">
    <property type="entry name" value="Glu/Gln-tRNA-synth_Ib_cat-dom"/>
</dbReference>
<dbReference type="InterPro" id="IPR049940">
    <property type="entry name" value="GluQ/Sye"/>
</dbReference>
<feature type="binding site" evidence="7">
    <location>
        <begin position="14"/>
        <end position="18"/>
    </location>
    <ligand>
        <name>L-glutamate</name>
        <dbReference type="ChEBI" id="CHEBI:29985"/>
    </ligand>
</feature>
<dbReference type="GO" id="GO:0005524">
    <property type="term" value="F:ATP binding"/>
    <property type="evidence" value="ECO:0007669"/>
    <property type="project" value="UniProtKB-KW"/>
</dbReference>
<keyword evidence="5 7" id="KW-0067">ATP-binding</keyword>
<dbReference type="InterPro" id="IPR000924">
    <property type="entry name" value="Glu/Gln-tRNA-synth"/>
</dbReference>
<dbReference type="Proteomes" id="UP000077857">
    <property type="component" value="Unassembled WGS sequence"/>
</dbReference>
<evidence type="ECO:0000256" key="3">
    <source>
        <dbReference type="ARBA" id="ARBA00022741"/>
    </source>
</evidence>
<dbReference type="GO" id="GO:0008270">
    <property type="term" value="F:zinc ion binding"/>
    <property type="evidence" value="ECO:0007669"/>
    <property type="project" value="UniProtKB-UniRule"/>
</dbReference>
<dbReference type="PANTHER" id="PTHR43311">
    <property type="entry name" value="GLUTAMATE--TRNA LIGASE"/>
    <property type="match status" value="1"/>
</dbReference>
<name>A0A177NBC6_9GAMM</name>
<feature type="domain" description="Glutamyl/glutaminyl-tRNA synthetase class Ib catalytic" evidence="9">
    <location>
        <begin position="131"/>
        <end position="245"/>
    </location>
</feature>
<comment type="caution">
    <text evidence="10">The sequence shown here is derived from an EMBL/GenBank/DDBJ whole genome shotgun (WGS) entry which is preliminary data.</text>
</comment>
<proteinExistence type="inferred from homology"/>
<keyword evidence="1 7" id="KW-0436">Ligase</keyword>
<keyword evidence="8" id="KW-0648">Protein biosynthesis</keyword>
<evidence type="ECO:0000256" key="2">
    <source>
        <dbReference type="ARBA" id="ARBA00022723"/>
    </source>
</evidence>
<comment type="similarity">
    <text evidence="7">Belongs to the class-I aminoacyl-tRNA synthetase family. GluQ subfamily.</text>
</comment>
<organism evidence="10 11">
    <name type="scientific">Methylomonas koyamae</name>
    <dbReference type="NCBI Taxonomy" id="702114"/>
    <lineage>
        <taxon>Bacteria</taxon>
        <taxon>Pseudomonadati</taxon>
        <taxon>Pseudomonadota</taxon>
        <taxon>Gammaproteobacteria</taxon>
        <taxon>Methylococcales</taxon>
        <taxon>Methylococcaceae</taxon>
        <taxon>Methylomonas</taxon>
    </lineage>
</organism>
<dbReference type="PANTHER" id="PTHR43311:SF1">
    <property type="entry name" value="GLUTAMYL-Q TRNA(ASP) SYNTHETASE"/>
    <property type="match status" value="1"/>
</dbReference>
<feature type="short sequence motif" description="'HIGH' region" evidence="7">
    <location>
        <begin position="17"/>
        <end position="27"/>
    </location>
</feature>
<feature type="binding site" evidence="7">
    <location>
        <position position="237"/>
    </location>
    <ligand>
        <name>ATP</name>
        <dbReference type="ChEBI" id="CHEBI:30616"/>
    </ligand>
</feature>